<proteinExistence type="predicted"/>
<comment type="caution">
    <text evidence="1">The sequence shown here is derived from an EMBL/GenBank/DDBJ whole genome shotgun (WGS) entry which is preliminary data.</text>
</comment>
<feature type="non-terminal residue" evidence="1">
    <location>
        <position position="28"/>
    </location>
</feature>
<sequence>MPKASALLINEVSQELQDTTNVLWSDAE</sequence>
<accession>A0A0F9C8U3</accession>
<organism evidence="1">
    <name type="scientific">marine sediment metagenome</name>
    <dbReference type="NCBI Taxonomy" id="412755"/>
    <lineage>
        <taxon>unclassified sequences</taxon>
        <taxon>metagenomes</taxon>
        <taxon>ecological metagenomes</taxon>
    </lineage>
</organism>
<dbReference type="EMBL" id="LAZR01034277">
    <property type="protein sequence ID" value="KKL45748.1"/>
    <property type="molecule type" value="Genomic_DNA"/>
</dbReference>
<dbReference type="AlphaFoldDB" id="A0A0F9C8U3"/>
<protein>
    <submittedName>
        <fullName evidence="1">Uncharacterized protein</fullName>
    </submittedName>
</protein>
<reference evidence="1" key="1">
    <citation type="journal article" date="2015" name="Nature">
        <title>Complex archaea that bridge the gap between prokaryotes and eukaryotes.</title>
        <authorList>
            <person name="Spang A."/>
            <person name="Saw J.H."/>
            <person name="Jorgensen S.L."/>
            <person name="Zaremba-Niedzwiedzka K."/>
            <person name="Martijn J."/>
            <person name="Lind A.E."/>
            <person name="van Eijk R."/>
            <person name="Schleper C."/>
            <person name="Guy L."/>
            <person name="Ettema T.J."/>
        </authorList>
    </citation>
    <scope>NUCLEOTIDE SEQUENCE</scope>
</reference>
<evidence type="ECO:0000313" key="1">
    <source>
        <dbReference type="EMBL" id="KKL45748.1"/>
    </source>
</evidence>
<name>A0A0F9C8U3_9ZZZZ</name>
<gene>
    <name evidence="1" type="ORF">LCGC14_2352480</name>
</gene>